<evidence type="ECO:0000259" key="11">
    <source>
        <dbReference type="Pfam" id="PF00593"/>
    </source>
</evidence>
<keyword evidence="14" id="KW-1185">Reference proteome</keyword>
<dbReference type="Gene3D" id="2.170.130.10">
    <property type="entry name" value="TonB-dependent receptor, plug domain"/>
    <property type="match status" value="1"/>
</dbReference>
<dbReference type="InterPro" id="IPR037066">
    <property type="entry name" value="Plug_dom_sf"/>
</dbReference>
<evidence type="ECO:0000313" key="13">
    <source>
        <dbReference type="EMBL" id="RKN77963.1"/>
    </source>
</evidence>
<comment type="caution">
    <text evidence="13">The sequence shown here is derived from an EMBL/GenBank/DDBJ whole genome shotgun (WGS) entry which is preliminary data.</text>
</comment>
<feature type="chain" id="PRO_5017191946" evidence="10">
    <location>
        <begin position="38"/>
        <end position="1170"/>
    </location>
</feature>
<dbReference type="NCBIfam" id="TIGR04057">
    <property type="entry name" value="SusC_RagA_signa"/>
    <property type="match status" value="1"/>
</dbReference>
<gene>
    <name evidence="13" type="ORF">D7Z94_22360</name>
</gene>
<dbReference type="NCBIfam" id="TIGR04056">
    <property type="entry name" value="OMP_RagA_SusC"/>
    <property type="match status" value="1"/>
</dbReference>
<dbReference type="Gene3D" id="2.60.40.1120">
    <property type="entry name" value="Carboxypeptidase-like, regulatory domain"/>
    <property type="match status" value="1"/>
</dbReference>
<dbReference type="Proteomes" id="UP000276603">
    <property type="component" value="Unassembled WGS sequence"/>
</dbReference>
<accession>A0A3B0BX13</accession>
<evidence type="ECO:0000256" key="8">
    <source>
        <dbReference type="PROSITE-ProRule" id="PRU01360"/>
    </source>
</evidence>
<evidence type="ECO:0000256" key="6">
    <source>
        <dbReference type="ARBA" id="ARBA00023136"/>
    </source>
</evidence>
<keyword evidence="7 8" id="KW-0998">Cell outer membrane</keyword>
<keyword evidence="6 8" id="KW-0472">Membrane</keyword>
<evidence type="ECO:0000256" key="1">
    <source>
        <dbReference type="ARBA" id="ARBA00004571"/>
    </source>
</evidence>
<evidence type="ECO:0000256" key="3">
    <source>
        <dbReference type="ARBA" id="ARBA00022452"/>
    </source>
</evidence>
<dbReference type="InterPro" id="IPR000531">
    <property type="entry name" value="Beta-barrel_TonB"/>
</dbReference>
<feature type="domain" description="TonB-dependent receptor-like beta-barrel" evidence="11">
    <location>
        <begin position="539"/>
        <end position="1040"/>
    </location>
</feature>
<dbReference type="AlphaFoldDB" id="A0A3B0BX13"/>
<comment type="similarity">
    <text evidence="8 9">Belongs to the TonB-dependent receptor family.</text>
</comment>
<evidence type="ECO:0000256" key="5">
    <source>
        <dbReference type="ARBA" id="ARBA00023077"/>
    </source>
</evidence>
<dbReference type="EMBL" id="RBCJ01000005">
    <property type="protein sequence ID" value="RKN77963.1"/>
    <property type="molecule type" value="Genomic_DNA"/>
</dbReference>
<proteinExistence type="inferred from homology"/>
<evidence type="ECO:0000256" key="4">
    <source>
        <dbReference type="ARBA" id="ARBA00022692"/>
    </source>
</evidence>
<dbReference type="GO" id="GO:0009279">
    <property type="term" value="C:cell outer membrane"/>
    <property type="evidence" value="ECO:0007669"/>
    <property type="project" value="UniProtKB-SubCell"/>
</dbReference>
<keyword evidence="3 8" id="KW-1134">Transmembrane beta strand</keyword>
<dbReference type="Pfam" id="PF13715">
    <property type="entry name" value="CarbopepD_reg_2"/>
    <property type="match status" value="1"/>
</dbReference>
<dbReference type="Gene3D" id="2.40.170.20">
    <property type="entry name" value="TonB-dependent receptor, beta-barrel domain"/>
    <property type="match status" value="1"/>
</dbReference>
<dbReference type="InterPro" id="IPR012910">
    <property type="entry name" value="Plug_dom"/>
</dbReference>
<keyword evidence="4 8" id="KW-0812">Transmembrane</keyword>
<protein>
    <submittedName>
        <fullName evidence="13">TonB-dependent receptor</fullName>
    </submittedName>
</protein>
<reference evidence="13 14" key="1">
    <citation type="submission" date="2018-10" db="EMBL/GenBank/DDBJ databases">
        <title>Ulvibacterium marinum gen. nov., sp. nov., a novel marine bacterium of the family Flavobacteriaceae, isolated from a culture of the green alga Ulva prolifera.</title>
        <authorList>
            <person name="Zhang Z."/>
        </authorList>
    </citation>
    <scope>NUCLEOTIDE SEQUENCE [LARGE SCALE GENOMIC DNA]</scope>
    <source>
        <strain evidence="13 14">CCMM003</strain>
    </source>
</reference>
<feature type="domain" description="TonB-dependent receptor plug" evidence="12">
    <location>
        <begin position="232"/>
        <end position="357"/>
    </location>
</feature>
<evidence type="ECO:0000256" key="2">
    <source>
        <dbReference type="ARBA" id="ARBA00022448"/>
    </source>
</evidence>
<comment type="subcellular location">
    <subcellularLocation>
        <location evidence="1 8">Cell outer membrane</location>
        <topology evidence="1 8">Multi-pass membrane protein</topology>
    </subcellularLocation>
</comment>
<dbReference type="SUPFAM" id="SSF56935">
    <property type="entry name" value="Porins"/>
    <property type="match status" value="1"/>
</dbReference>
<evidence type="ECO:0000256" key="9">
    <source>
        <dbReference type="RuleBase" id="RU003357"/>
    </source>
</evidence>
<evidence type="ECO:0000256" key="7">
    <source>
        <dbReference type="ARBA" id="ARBA00023237"/>
    </source>
</evidence>
<keyword evidence="13" id="KW-0675">Receptor</keyword>
<dbReference type="PROSITE" id="PS52016">
    <property type="entry name" value="TONB_DEPENDENT_REC_3"/>
    <property type="match status" value="1"/>
</dbReference>
<name>A0A3B0BX13_9FLAO</name>
<dbReference type="Pfam" id="PF07715">
    <property type="entry name" value="Plug"/>
    <property type="match status" value="1"/>
</dbReference>
<evidence type="ECO:0000313" key="14">
    <source>
        <dbReference type="Proteomes" id="UP000276603"/>
    </source>
</evidence>
<feature type="signal peptide" evidence="10">
    <location>
        <begin position="1"/>
        <end position="37"/>
    </location>
</feature>
<organism evidence="13 14">
    <name type="scientific">Ulvibacterium marinum</name>
    <dbReference type="NCBI Taxonomy" id="2419782"/>
    <lineage>
        <taxon>Bacteria</taxon>
        <taxon>Pseudomonadati</taxon>
        <taxon>Bacteroidota</taxon>
        <taxon>Flavobacteriia</taxon>
        <taxon>Flavobacteriales</taxon>
        <taxon>Flavobacteriaceae</taxon>
        <taxon>Ulvibacterium</taxon>
    </lineage>
</organism>
<keyword evidence="10" id="KW-0732">Signal</keyword>
<dbReference type="InterPro" id="IPR008969">
    <property type="entry name" value="CarboxyPept-like_regulatory"/>
</dbReference>
<dbReference type="InterPro" id="IPR039426">
    <property type="entry name" value="TonB-dep_rcpt-like"/>
</dbReference>
<evidence type="ECO:0000256" key="10">
    <source>
        <dbReference type="SAM" id="SignalP"/>
    </source>
</evidence>
<dbReference type="InterPro" id="IPR023996">
    <property type="entry name" value="TonB-dep_OMP_SusC/RagA"/>
</dbReference>
<sequence length="1170" mass="129983">MEKNTLFFRFLRNIFKKNLKMKLSVLFFTLALFHVHAGSYAQNKKLTLSMQNTSVESILIKIESESKFRFFYITSEVDVARETSIDVRDTSIADILELLFPNGSVDYSVKKKQIILKPGKGPDPVPGDTDIQISETTDVQGITVSGTVTDNNGMPIGGVNILERNTNNGVASDFDGNYTITVENSESILVFSYLGFDTKEIPVGEQQVIDVAMEENNQGLEEVVVIGYGSRKKKDITGAISTIDSDDFADQVNSSAEFAIQGKLPGVFISNPGSNPNSRPDVRIRGVSTLGFNDPLYVIDGVPVIEGGAASTNDRDQDNRGGVNILNLINPNDIESISVLKDASATAIYGVRASNGVILIETKRGRSGKTNINFTQRYGISQLNKRYNTLNTQQYAAIANQAWDNSISESRDDEDFGILFDPASAEYLGDSPTFDWLERGLRNTAVLQEYNVSVTGGSEKSNFAFSAGYAGQEDVLFDTSFKRYSMSINSDHKITDWLTIGESYRLAITESPDEQVFNGDLFRRLSLAAPWQPFLNPNGLNGYQEIGRDIDGSFVEQGYGPGTTANYFGYADFWQQESTLVRNLGSAYVELKPFEGFRLRGTISVDYFTNQRDQFRLAESGLFRDGELDPSSTRVSRRETKNFNLTTEFLAGYNKSFGNHNIDLTFNFMDQKAKWDILNIDAINTGLTSFDQRRIETALAAENKVAALNRNESGLIGYLGRVSYNYDSKYYIDGTIRRDGSSKFAEGFKYGTFPAVGIAWRVSSEKFLENVTWLNDLKFRAGWGQTGNQETRDFAYLSLVNPGPSYPTGNGNLNSGAVLGDFPIIDTTWETVTSTNFGLDATLFNNKVSLTAEYYDRKTEDILQAINIPQVIGALTQPVVNLATVENSGFEFDFNYNDQFGALGFSAGFNFTTVENNVTSLFNNNPQGTQEERIEIGFPIGYIYGYQTDGILQNDAEVDAYLAEIEDPGNTGQLAPGDYRFKDLFGEPTEADGEFAYRSEGADGTINGLDRTYLGKTIPGYYYGLNLGLDYKGFDLRLTFRGVGDVQRYNQEKQVGESVNTPGSTNYFATLLDSWTPSNPSTTQPRVVSGDPSGNNRFSDRWIEDADFFRLQNLQFGYSFKPQILEQLRASNLRIYTTLTNVFVITPYSGLDPEDDTTPFTFTMGLNIGF</sequence>
<evidence type="ECO:0000259" key="12">
    <source>
        <dbReference type="Pfam" id="PF07715"/>
    </source>
</evidence>
<dbReference type="InterPro" id="IPR036942">
    <property type="entry name" value="Beta-barrel_TonB_sf"/>
</dbReference>
<keyword evidence="2 8" id="KW-0813">Transport</keyword>
<dbReference type="InterPro" id="IPR023997">
    <property type="entry name" value="TonB-dep_OMP_SusC/RagA_CS"/>
</dbReference>
<dbReference type="SUPFAM" id="SSF49464">
    <property type="entry name" value="Carboxypeptidase regulatory domain-like"/>
    <property type="match status" value="1"/>
</dbReference>
<keyword evidence="5 9" id="KW-0798">TonB box</keyword>
<dbReference type="Pfam" id="PF00593">
    <property type="entry name" value="TonB_dep_Rec_b-barrel"/>
    <property type="match status" value="1"/>
</dbReference>